<dbReference type="RefSeq" id="WP_337693932.1">
    <property type="nucleotide sequence ID" value="NZ_JBBEGN010000002.1"/>
</dbReference>
<evidence type="ECO:0000256" key="2">
    <source>
        <dbReference type="RuleBase" id="RU362080"/>
    </source>
</evidence>
<gene>
    <name evidence="3" type="ORF">WCD74_06045</name>
</gene>
<name>A0ABU8MJ26_9PSEU</name>
<comment type="caution">
    <text evidence="3">The sequence shown here is derived from an EMBL/GenBank/DDBJ whole genome shotgun (WGS) entry which is preliminary data.</text>
</comment>
<dbReference type="EMBL" id="JBBEGN010000002">
    <property type="protein sequence ID" value="MEJ2867319.1"/>
    <property type="molecule type" value="Genomic_DNA"/>
</dbReference>
<dbReference type="NCBIfam" id="TIGR01552">
    <property type="entry name" value="phd_fam"/>
    <property type="match status" value="1"/>
</dbReference>
<dbReference type="Pfam" id="PF02604">
    <property type="entry name" value="PhdYeFM_antitox"/>
    <property type="match status" value="1"/>
</dbReference>
<dbReference type="InterPro" id="IPR006442">
    <property type="entry name" value="Antitoxin_Phd/YefM"/>
</dbReference>
<dbReference type="SUPFAM" id="SSF143120">
    <property type="entry name" value="YefM-like"/>
    <property type="match status" value="1"/>
</dbReference>
<proteinExistence type="inferred from homology"/>
<dbReference type="InterPro" id="IPR051416">
    <property type="entry name" value="phD-YefM_TA_antitoxins"/>
</dbReference>
<comment type="function">
    <text evidence="2">Antitoxin component of a type II toxin-antitoxin (TA) system.</text>
</comment>
<organism evidence="3 4">
    <name type="scientific">Actinomycetospora aurantiaca</name>
    <dbReference type="NCBI Taxonomy" id="3129233"/>
    <lineage>
        <taxon>Bacteria</taxon>
        <taxon>Bacillati</taxon>
        <taxon>Actinomycetota</taxon>
        <taxon>Actinomycetes</taxon>
        <taxon>Pseudonocardiales</taxon>
        <taxon>Pseudonocardiaceae</taxon>
        <taxon>Actinomycetospora</taxon>
    </lineage>
</organism>
<protein>
    <recommendedName>
        <fullName evidence="2">Antitoxin</fullName>
    </recommendedName>
</protein>
<evidence type="ECO:0000256" key="1">
    <source>
        <dbReference type="ARBA" id="ARBA00009981"/>
    </source>
</evidence>
<dbReference type="PANTHER" id="PTHR35377">
    <property type="entry name" value="ANTITOXIN VAPB49-RELATED-RELATED"/>
    <property type="match status" value="1"/>
</dbReference>
<sequence length="87" mass="9453">MTVNVNIHEAKTHLSRLLEQVAAGERVIISKAGEPIAELVPHHRTPVVFGGLKGQIRYDDAAFDWPDPEIEDMFYGAGGSDGDAPAR</sequence>
<dbReference type="Gene3D" id="3.40.1620.10">
    <property type="entry name" value="YefM-like domain"/>
    <property type="match status" value="1"/>
</dbReference>
<keyword evidence="4" id="KW-1185">Reference proteome</keyword>
<dbReference type="InterPro" id="IPR036165">
    <property type="entry name" value="YefM-like_sf"/>
</dbReference>
<evidence type="ECO:0000313" key="4">
    <source>
        <dbReference type="Proteomes" id="UP001385809"/>
    </source>
</evidence>
<comment type="similarity">
    <text evidence="1 2">Belongs to the phD/YefM antitoxin family.</text>
</comment>
<dbReference type="Proteomes" id="UP001385809">
    <property type="component" value="Unassembled WGS sequence"/>
</dbReference>
<accession>A0ABU8MJ26</accession>
<evidence type="ECO:0000313" key="3">
    <source>
        <dbReference type="EMBL" id="MEJ2867319.1"/>
    </source>
</evidence>
<reference evidence="3 4" key="1">
    <citation type="submission" date="2024-03" db="EMBL/GenBank/DDBJ databases">
        <title>Actinomycetospora sp. OC33-EN08, a novel actinomycete isolated from wild orchid (Aerides multiflora).</title>
        <authorList>
            <person name="Suriyachadkun C."/>
        </authorList>
    </citation>
    <scope>NUCLEOTIDE SEQUENCE [LARGE SCALE GENOMIC DNA]</scope>
    <source>
        <strain evidence="3 4">OC33-EN08</strain>
    </source>
</reference>